<evidence type="ECO:0000313" key="4">
    <source>
        <dbReference type="Proteomes" id="UP000288216"/>
    </source>
</evidence>
<proteinExistence type="predicted"/>
<dbReference type="STRING" id="75743.A0A401NLM5"/>
<reference evidence="3 4" key="1">
    <citation type="journal article" date="2018" name="Nat. Ecol. Evol.">
        <title>Shark genomes provide insights into elasmobranch evolution and the origin of vertebrates.</title>
        <authorList>
            <person name="Hara Y"/>
            <person name="Yamaguchi K"/>
            <person name="Onimaru K"/>
            <person name="Kadota M"/>
            <person name="Koyanagi M"/>
            <person name="Keeley SD"/>
            <person name="Tatsumi K"/>
            <person name="Tanaka K"/>
            <person name="Motone F"/>
            <person name="Kageyama Y"/>
            <person name="Nozu R"/>
            <person name="Adachi N"/>
            <person name="Nishimura O"/>
            <person name="Nakagawa R"/>
            <person name="Tanegashima C"/>
            <person name="Kiyatake I"/>
            <person name="Matsumoto R"/>
            <person name="Murakumo K"/>
            <person name="Nishida K"/>
            <person name="Terakita A"/>
            <person name="Kuratani S"/>
            <person name="Sato K"/>
            <person name="Hyodo S Kuraku.S."/>
        </authorList>
    </citation>
    <scope>NUCLEOTIDE SEQUENCE [LARGE SCALE GENOMIC DNA]</scope>
</reference>
<dbReference type="Proteomes" id="UP000288216">
    <property type="component" value="Unassembled WGS sequence"/>
</dbReference>
<dbReference type="EMBL" id="BFAA01002515">
    <property type="protein sequence ID" value="GCB61760.1"/>
    <property type="molecule type" value="Genomic_DNA"/>
</dbReference>
<dbReference type="AlphaFoldDB" id="A0A401NLM5"/>
<organism evidence="3 4">
    <name type="scientific">Scyliorhinus torazame</name>
    <name type="common">Cloudy catshark</name>
    <name type="synonym">Catulus torazame</name>
    <dbReference type="NCBI Taxonomy" id="75743"/>
    <lineage>
        <taxon>Eukaryota</taxon>
        <taxon>Metazoa</taxon>
        <taxon>Chordata</taxon>
        <taxon>Craniata</taxon>
        <taxon>Vertebrata</taxon>
        <taxon>Chondrichthyes</taxon>
        <taxon>Elasmobranchii</taxon>
        <taxon>Galeomorphii</taxon>
        <taxon>Galeoidea</taxon>
        <taxon>Carcharhiniformes</taxon>
        <taxon>Scyliorhinidae</taxon>
        <taxon>Scyliorhinus</taxon>
    </lineage>
</organism>
<evidence type="ECO:0000256" key="1">
    <source>
        <dbReference type="SAM" id="Coils"/>
    </source>
</evidence>
<dbReference type="OrthoDB" id="10047985at2759"/>
<evidence type="ECO:0000313" key="3">
    <source>
        <dbReference type="EMBL" id="GCB61760.1"/>
    </source>
</evidence>
<keyword evidence="4" id="KW-1185">Reference proteome</keyword>
<dbReference type="PANTHER" id="PTHR35155">
    <property type="entry name" value="SPERMATOGENESIS-ASSOCIATED PROTEIN 24"/>
    <property type="match status" value="1"/>
</dbReference>
<sequence length="207" mass="24138">MADWRTHSLVHQQLQDVVLTQQQQIRRFGQTIKQREVESVSREEFDVVVKELENERLEHAKTKALLFKESEKLQFSLGEIEILMKQLDREKKAFENALGSIKNKALKESTKNDKLISKCNEIENQMEKQDDILSRKEGQIEELYQLLAKQKDTLKHQVADFEIQKQQDAYIARVLKEKKRKSTQTRGERANSMQSPETGIELGSLAL</sequence>
<name>A0A401NLM5_SCYTO</name>
<accession>A0A401NLM5</accession>
<dbReference type="OMA" id="HITKQED"/>
<dbReference type="GO" id="GO:0003677">
    <property type="term" value="F:DNA binding"/>
    <property type="evidence" value="ECO:0007669"/>
    <property type="project" value="TreeGrafter"/>
</dbReference>
<evidence type="ECO:0000256" key="2">
    <source>
        <dbReference type="SAM" id="MobiDB-lite"/>
    </source>
</evidence>
<dbReference type="InterPro" id="IPR029176">
    <property type="entry name" value="SPATA24"/>
</dbReference>
<comment type="caution">
    <text evidence="3">The sequence shown here is derived from an EMBL/GenBank/DDBJ whole genome shotgun (WGS) entry which is preliminary data.</text>
</comment>
<feature type="region of interest" description="Disordered" evidence="2">
    <location>
        <begin position="178"/>
        <end position="207"/>
    </location>
</feature>
<protein>
    <recommendedName>
        <fullName evidence="5">Spermatogenesis-associated protein 24</fullName>
    </recommendedName>
</protein>
<gene>
    <name evidence="3" type="ORF">scyTo_0007107</name>
</gene>
<keyword evidence="1" id="KW-0175">Coiled coil</keyword>
<evidence type="ECO:0008006" key="5">
    <source>
        <dbReference type="Google" id="ProtNLM"/>
    </source>
</evidence>
<dbReference type="Pfam" id="PF15175">
    <property type="entry name" value="SPATA24"/>
    <property type="match status" value="1"/>
</dbReference>
<feature type="coiled-coil region" evidence="1">
    <location>
        <begin position="77"/>
        <end position="153"/>
    </location>
</feature>
<dbReference type="PANTHER" id="PTHR35155:SF1">
    <property type="entry name" value="SPERMATOGENESIS-ASSOCIATED PROTEIN 24"/>
    <property type="match status" value="1"/>
</dbReference>
<dbReference type="GO" id="GO:0005737">
    <property type="term" value="C:cytoplasm"/>
    <property type="evidence" value="ECO:0007669"/>
    <property type="project" value="TreeGrafter"/>
</dbReference>
<dbReference type="GO" id="GO:0005634">
    <property type="term" value="C:nucleus"/>
    <property type="evidence" value="ECO:0007669"/>
    <property type="project" value="TreeGrafter"/>
</dbReference>